<keyword evidence="2" id="KW-1185">Reference proteome</keyword>
<dbReference type="EnsemblPlants" id="TuG1812G0300001033.01.T01">
    <property type="protein sequence ID" value="TuG1812G0300001033.01.T01"/>
    <property type="gene ID" value="TuG1812G0300001033.01"/>
</dbReference>
<dbReference type="Proteomes" id="UP000015106">
    <property type="component" value="Chromosome 3"/>
</dbReference>
<organism evidence="1 2">
    <name type="scientific">Triticum urartu</name>
    <name type="common">Red wild einkorn</name>
    <name type="synonym">Crithodium urartu</name>
    <dbReference type="NCBI Taxonomy" id="4572"/>
    <lineage>
        <taxon>Eukaryota</taxon>
        <taxon>Viridiplantae</taxon>
        <taxon>Streptophyta</taxon>
        <taxon>Embryophyta</taxon>
        <taxon>Tracheophyta</taxon>
        <taxon>Spermatophyta</taxon>
        <taxon>Magnoliopsida</taxon>
        <taxon>Liliopsida</taxon>
        <taxon>Poales</taxon>
        <taxon>Poaceae</taxon>
        <taxon>BOP clade</taxon>
        <taxon>Pooideae</taxon>
        <taxon>Triticodae</taxon>
        <taxon>Triticeae</taxon>
        <taxon>Triticinae</taxon>
        <taxon>Triticum</taxon>
    </lineage>
</organism>
<dbReference type="Gramene" id="TuG1812G0300001033.01.T01">
    <property type="protein sequence ID" value="TuG1812G0300001033.01.T01"/>
    <property type="gene ID" value="TuG1812G0300001033.01"/>
</dbReference>
<accession>A0A8R7PPS3</accession>
<dbReference type="AlphaFoldDB" id="A0A8R7PPS3"/>
<evidence type="ECO:0000313" key="2">
    <source>
        <dbReference type="Proteomes" id="UP000015106"/>
    </source>
</evidence>
<reference evidence="1" key="2">
    <citation type="submission" date="2018-03" db="EMBL/GenBank/DDBJ databases">
        <title>The Triticum urartu genome reveals the dynamic nature of wheat genome evolution.</title>
        <authorList>
            <person name="Ling H."/>
            <person name="Ma B."/>
            <person name="Shi X."/>
            <person name="Liu H."/>
            <person name="Dong L."/>
            <person name="Sun H."/>
            <person name="Cao Y."/>
            <person name="Gao Q."/>
            <person name="Zheng S."/>
            <person name="Li Y."/>
            <person name="Yu Y."/>
            <person name="Du H."/>
            <person name="Qi M."/>
            <person name="Li Y."/>
            <person name="Yu H."/>
            <person name="Cui Y."/>
            <person name="Wang N."/>
            <person name="Chen C."/>
            <person name="Wu H."/>
            <person name="Zhao Y."/>
            <person name="Zhang J."/>
            <person name="Li Y."/>
            <person name="Zhou W."/>
            <person name="Zhang B."/>
            <person name="Hu W."/>
            <person name="Eijk M."/>
            <person name="Tang J."/>
            <person name="Witsenboer H."/>
            <person name="Zhao S."/>
            <person name="Li Z."/>
            <person name="Zhang A."/>
            <person name="Wang D."/>
            <person name="Liang C."/>
        </authorList>
    </citation>
    <scope>NUCLEOTIDE SEQUENCE [LARGE SCALE GENOMIC DNA]</scope>
    <source>
        <strain evidence="1">cv. G1812</strain>
    </source>
</reference>
<reference evidence="1" key="3">
    <citation type="submission" date="2022-06" db="UniProtKB">
        <authorList>
            <consortium name="EnsemblPlants"/>
        </authorList>
    </citation>
    <scope>IDENTIFICATION</scope>
</reference>
<reference evidence="2" key="1">
    <citation type="journal article" date="2013" name="Nature">
        <title>Draft genome of the wheat A-genome progenitor Triticum urartu.</title>
        <authorList>
            <person name="Ling H.Q."/>
            <person name="Zhao S."/>
            <person name="Liu D."/>
            <person name="Wang J."/>
            <person name="Sun H."/>
            <person name="Zhang C."/>
            <person name="Fan H."/>
            <person name="Li D."/>
            <person name="Dong L."/>
            <person name="Tao Y."/>
            <person name="Gao C."/>
            <person name="Wu H."/>
            <person name="Li Y."/>
            <person name="Cui Y."/>
            <person name="Guo X."/>
            <person name="Zheng S."/>
            <person name="Wang B."/>
            <person name="Yu K."/>
            <person name="Liang Q."/>
            <person name="Yang W."/>
            <person name="Lou X."/>
            <person name="Chen J."/>
            <person name="Feng M."/>
            <person name="Jian J."/>
            <person name="Zhang X."/>
            <person name="Luo G."/>
            <person name="Jiang Y."/>
            <person name="Liu J."/>
            <person name="Wang Z."/>
            <person name="Sha Y."/>
            <person name="Zhang B."/>
            <person name="Wu H."/>
            <person name="Tang D."/>
            <person name="Shen Q."/>
            <person name="Xue P."/>
            <person name="Zou S."/>
            <person name="Wang X."/>
            <person name="Liu X."/>
            <person name="Wang F."/>
            <person name="Yang Y."/>
            <person name="An X."/>
            <person name="Dong Z."/>
            <person name="Zhang K."/>
            <person name="Zhang X."/>
            <person name="Luo M.C."/>
            <person name="Dvorak J."/>
            <person name="Tong Y."/>
            <person name="Wang J."/>
            <person name="Yang H."/>
            <person name="Li Z."/>
            <person name="Wang D."/>
            <person name="Zhang A."/>
            <person name="Wang J."/>
        </authorList>
    </citation>
    <scope>NUCLEOTIDE SEQUENCE</scope>
    <source>
        <strain evidence="2">cv. G1812</strain>
    </source>
</reference>
<proteinExistence type="predicted"/>
<protein>
    <submittedName>
        <fullName evidence="1">Uncharacterized protein</fullName>
    </submittedName>
</protein>
<evidence type="ECO:0000313" key="1">
    <source>
        <dbReference type="EnsemblPlants" id="TuG1812G0300001033.01.T01"/>
    </source>
</evidence>
<sequence>MPPSPQIGRTVICPLLLLLVDNKERTFILSSLPKMSDSITFDVVSRGSGSWCTSIRLELSCVNLKLS</sequence>
<name>A0A8R7PPS3_TRIUA</name>